<evidence type="ECO:0000313" key="1">
    <source>
        <dbReference type="EMBL" id="CAD8177120.1"/>
    </source>
</evidence>
<protein>
    <submittedName>
        <fullName evidence="1">Uncharacterized protein</fullName>
    </submittedName>
</protein>
<dbReference type="GO" id="GO:0000350">
    <property type="term" value="P:generation of catalytic spliceosome for second transesterification step"/>
    <property type="evidence" value="ECO:0007669"/>
    <property type="project" value="InterPro"/>
</dbReference>
<evidence type="ECO:0000313" key="2">
    <source>
        <dbReference type="Proteomes" id="UP000683925"/>
    </source>
</evidence>
<accession>A0A8S1VIT7</accession>
<dbReference type="OrthoDB" id="1739576at2759"/>
<dbReference type="EMBL" id="CAJJDP010000067">
    <property type="protein sequence ID" value="CAD8177120.1"/>
    <property type="molecule type" value="Genomic_DNA"/>
</dbReference>
<sequence>MARNVEKAKAILSRWCRLKKDISNTTNGKYKSFPKVQECVNLQECESERQEVLKVVSKLVMISKMPVLLFKNCDYGKIELKNQEDLIIEDWKDIDILELQKICHEFLICFSLSHFLNLKSQELIVQDTSFLIKQNTSYNKYGSKKQELQEILEKERKLKGLRKGIVKIIQGNQELVKDFNTREEILYFIKYEVDKRDENEGREIITFRF</sequence>
<reference evidence="1" key="1">
    <citation type="submission" date="2021-01" db="EMBL/GenBank/DDBJ databases">
        <authorList>
            <consortium name="Genoscope - CEA"/>
            <person name="William W."/>
        </authorList>
    </citation>
    <scope>NUCLEOTIDE SEQUENCE</scope>
</reference>
<dbReference type="InterPro" id="IPR009360">
    <property type="entry name" value="Isy1"/>
</dbReference>
<dbReference type="Proteomes" id="UP000683925">
    <property type="component" value="Unassembled WGS sequence"/>
</dbReference>
<dbReference type="AlphaFoldDB" id="A0A8S1VIT7"/>
<keyword evidence="2" id="KW-1185">Reference proteome</keyword>
<gene>
    <name evidence="1" type="ORF">POCTA_138.1.T0680140</name>
</gene>
<name>A0A8S1VIT7_PAROT</name>
<comment type="caution">
    <text evidence="1">The sequence shown here is derived from an EMBL/GenBank/DDBJ whole genome shotgun (WGS) entry which is preliminary data.</text>
</comment>
<dbReference type="Pfam" id="PF06246">
    <property type="entry name" value="Isy1"/>
    <property type="match status" value="1"/>
</dbReference>
<proteinExistence type="predicted"/>
<organism evidence="1 2">
    <name type="scientific">Paramecium octaurelia</name>
    <dbReference type="NCBI Taxonomy" id="43137"/>
    <lineage>
        <taxon>Eukaryota</taxon>
        <taxon>Sar</taxon>
        <taxon>Alveolata</taxon>
        <taxon>Ciliophora</taxon>
        <taxon>Intramacronucleata</taxon>
        <taxon>Oligohymenophorea</taxon>
        <taxon>Peniculida</taxon>
        <taxon>Parameciidae</taxon>
        <taxon>Paramecium</taxon>
    </lineage>
</organism>